<comment type="caution">
    <text evidence="2">The sequence shown here is derived from an EMBL/GenBank/DDBJ whole genome shotgun (WGS) entry which is preliminary data.</text>
</comment>
<dbReference type="NCBIfam" id="TIGR01451">
    <property type="entry name" value="B_ant_repeat"/>
    <property type="match status" value="3"/>
</dbReference>
<dbReference type="RefSeq" id="WP_234530144.1">
    <property type="nucleotide sequence ID" value="NZ_CAKMAB010000001.1"/>
</dbReference>
<dbReference type="Proteomes" id="UP000838749">
    <property type="component" value="Unassembled WGS sequence"/>
</dbReference>
<dbReference type="InterPro" id="IPR001434">
    <property type="entry name" value="OmcB-like_DUF11"/>
</dbReference>
<accession>A0ABM9B6D2</accession>
<sequence>MIPGSRTQPVVTNQSMVLFNSAAGVDGIVYSNTVNTPVVGPVLSLLKSTDKLHASLGDTLVYTIKASNNGNVDALLTVYNILPEGVSFISNSVLRDGVPLPGVTPSSGILLGSIAPQNQVSIAFQVVIISLPSSLVLQNKALGRFSFATPEGRIVNGDLYSNPVLVSLRSYQLSTSLSASTPTSFIGDVITYTLRLTNEGNSLLNQLITTISIPNGSVFIPGSVMADGVYYPESEPTQGILIGQLDKDLSIDITFRVRVTEIPSSLDLTNRAAVTYTVDDDPDTTESNTVVVSLVLAGVTISKRVDHVTAAPGDNLRYELTVTNSGNLAVNAVLTDAIPSGTLFIWDSVLLNGVMQKGARPADGIQLGTLRGGTSAVVVFQVSIPAAINIHAHAAVQNYGSVQYTFVLPDGRTVRQTSRSNIVTTLIVMPIISLQTHAKPTLVEEGEHVQCWISLTNSGNWPAEVSLDRLTPEGCLIDPSSIVIDGIPNSQSSSFNGILTLGAVKAGSTVNIHYFIRVSEHVLGRFLKGLVTAQYFFNLDGLEYTGESQSNSYILSVEEISE</sequence>
<reference evidence="2" key="1">
    <citation type="submission" date="2021-12" db="EMBL/GenBank/DDBJ databases">
        <authorList>
            <person name="Criscuolo A."/>
        </authorList>
    </citation>
    <scope>NUCLEOTIDE SEQUENCE</scope>
    <source>
        <strain evidence="2">CIP111894</strain>
    </source>
</reference>
<feature type="domain" description="DUF11" evidence="1">
    <location>
        <begin position="300"/>
        <end position="397"/>
    </location>
</feature>
<feature type="domain" description="DUF11" evidence="1">
    <location>
        <begin position="178"/>
        <end position="286"/>
    </location>
</feature>
<evidence type="ECO:0000259" key="1">
    <source>
        <dbReference type="Pfam" id="PF01345"/>
    </source>
</evidence>
<evidence type="ECO:0000313" key="2">
    <source>
        <dbReference type="EMBL" id="CAH1054093.1"/>
    </source>
</evidence>
<name>A0ABM9B6D2_9BACL</name>
<gene>
    <name evidence="2" type="ORF">PAECIP111894_00238</name>
</gene>
<dbReference type="PANTHER" id="PTHR34819">
    <property type="entry name" value="LARGE CYSTEINE-RICH PERIPLASMIC PROTEIN OMCB"/>
    <property type="match status" value="1"/>
</dbReference>
<organism evidence="2 3">
    <name type="scientific">Paenibacillus pseudetheri</name>
    <dbReference type="NCBI Taxonomy" id="2897682"/>
    <lineage>
        <taxon>Bacteria</taxon>
        <taxon>Bacillati</taxon>
        <taxon>Bacillota</taxon>
        <taxon>Bacilli</taxon>
        <taxon>Bacillales</taxon>
        <taxon>Paenibacillaceae</taxon>
        <taxon>Paenibacillus</taxon>
    </lineage>
</organism>
<feature type="domain" description="DUF11" evidence="1">
    <location>
        <begin position="43"/>
        <end position="126"/>
    </location>
</feature>
<dbReference type="Pfam" id="PF01345">
    <property type="entry name" value="DUF11"/>
    <property type="match status" value="3"/>
</dbReference>
<evidence type="ECO:0000313" key="3">
    <source>
        <dbReference type="Proteomes" id="UP000838749"/>
    </source>
</evidence>
<keyword evidence="3" id="KW-1185">Reference proteome</keyword>
<dbReference type="EMBL" id="CAKMAB010000001">
    <property type="protein sequence ID" value="CAH1054093.1"/>
    <property type="molecule type" value="Genomic_DNA"/>
</dbReference>
<dbReference type="InterPro" id="IPR047589">
    <property type="entry name" value="DUF11_rpt"/>
</dbReference>
<dbReference type="PANTHER" id="PTHR34819:SF3">
    <property type="entry name" value="CELL SURFACE PROTEIN"/>
    <property type="match status" value="1"/>
</dbReference>
<protein>
    <recommendedName>
        <fullName evidence="1">DUF11 domain-containing protein</fullName>
    </recommendedName>
</protein>
<dbReference type="InterPro" id="IPR051172">
    <property type="entry name" value="Chlamydia_OmcB"/>
</dbReference>
<proteinExistence type="predicted"/>